<dbReference type="Pfam" id="PF00068">
    <property type="entry name" value="Phospholip_A2_1"/>
    <property type="match status" value="1"/>
</dbReference>
<keyword evidence="7" id="KW-0443">Lipid metabolism</keyword>
<evidence type="ECO:0000256" key="2">
    <source>
        <dbReference type="ARBA" id="ARBA00022525"/>
    </source>
</evidence>
<comment type="subcellular location">
    <subcellularLocation>
        <location evidence="1 7">Secreted</location>
    </subcellularLocation>
</comment>
<evidence type="ECO:0000256" key="6">
    <source>
        <dbReference type="RuleBase" id="RU003654"/>
    </source>
</evidence>
<dbReference type="GO" id="GO:0005509">
    <property type="term" value="F:calcium ion binding"/>
    <property type="evidence" value="ECO:0007669"/>
    <property type="project" value="InterPro"/>
</dbReference>
<dbReference type="SMART" id="SM00085">
    <property type="entry name" value="PA2c"/>
    <property type="match status" value="1"/>
</dbReference>
<dbReference type="PRINTS" id="PR00389">
    <property type="entry name" value="PHPHLIPASEA2"/>
</dbReference>
<feature type="binding site" evidence="4">
    <location>
        <position position="90"/>
    </location>
    <ligand>
        <name>Ca(2+)</name>
        <dbReference type="ChEBI" id="CHEBI:29108"/>
    </ligand>
</feature>
<evidence type="ECO:0000256" key="4">
    <source>
        <dbReference type="PIRSR" id="PIRSR601211-2"/>
    </source>
</evidence>
<keyword evidence="4 7" id="KW-0106">Calcium</keyword>
<accession>A0AAJ7WJX1</accession>
<dbReference type="CDD" id="cd00125">
    <property type="entry name" value="PLA2c"/>
    <property type="match status" value="1"/>
</dbReference>
<evidence type="ECO:0000256" key="5">
    <source>
        <dbReference type="PIRSR" id="PIRSR601211-3"/>
    </source>
</evidence>
<dbReference type="GO" id="GO:0005576">
    <property type="term" value="C:extracellular region"/>
    <property type="evidence" value="ECO:0007669"/>
    <property type="project" value="UniProtKB-SubCell"/>
</dbReference>
<dbReference type="AlphaFoldDB" id="A0AAJ7WJX1"/>
<organism evidence="9 10">
    <name type="scientific">Petromyzon marinus</name>
    <name type="common">Sea lamprey</name>
    <dbReference type="NCBI Taxonomy" id="7757"/>
    <lineage>
        <taxon>Eukaryota</taxon>
        <taxon>Metazoa</taxon>
        <taxon>Chordata</taxon>
        <taxon>Craniata</taxon>
        <taxon>Vertebrata</taxon>
        <taxon>Cyclostomata</taxon>
        <taxon>Hyperoartia</taxon>
        <taxon>Petromyzontiformes</taxon>
        <taxon>Petromyzontidae</taxon>
        <taxon>Petromyzon</taxon>
    </lineage>
</organism>
<name>A0AAJ7WJX1_PETMA</name>
<feature type="disulfide bond" evidence="5">
    <location>
        <begin position="87"/>
        <end position="103"/>
    </location>
</feature>
<dbReference type="InterPro" id="IPR036444">
    <property type="entry name" value="PLipase_A2_dom_sf"/>
</dbReference>
<dbReference type="Proteomes" id="UP001318040">
    <property type="component" value="Unplaced"/>
</dbReference>
<comment type="cofactor">
    <cofactor evidence="4">
        <name>Ca(2+)</name>
        <dbReference type="ChEBI" id="CHEBI:29108"/>
    </cofactor>
    <text evidence="4">Binds 1 Ca(2+) ion per subunit.</text>
</comment>
<dbReference type="EC" id="3.1.1.4" evidence="7"/>
<dbReference type="PANTHER" id="PTHR11716">
    <property type="entry name" value="PHOSPHOLIPASE A2 FAMILY MEMBER"/>
    <property type="match status" value="1"/>
</dbReference>
<keyword evidence="4" id="KW-0479">Metal-binding</keyword>
<keyword evidence="3 5" id="KW-1015">Disulfide bond</keyword>
<dbReference type="GO" id="GO:0005543">
    <property type="term" value="F:phospholipid binding"/>
    <property type="evidence" value="ECO:0007669"/>
    <property type="project" value="TreeGrafter"/>
</dbReference>
<evidence type="ECO:0000256" key="1">
    <source>
        <dbReference type="ARBA" id="ARBA00004613"/>
    </source>
</evidence>
<dbReference type="InterPro" id="IPR033113">
    <property type="entry name" value="PLA2_histidine"/>
</dbReference>
<dbReference type="InterPro" id="IPR001211">
    <property type="entry name" value="PLA2"/>
</dbReference>
<dbReference type="PANTHER" id="PTHR11716:SF94">
    <property type="entry name" value="PHOSPHOLIPASE A2"/>
    <property type="match status" value="1"/>
</dbReference>
<proteinExistence type="inferred from homology"/>
<dbReference type="RefSeq" id="XP_032800509.1">
    <property type="nucleotide sequence ID" value="XM_032944618.1"/>
</dbReference>
<reference evidence="10" key="1">
    <citation type="submission" date="2025-08" db="UniProtKB">
        <authorList>
            <consortium name="RefSeq"/>
        </authorList>
    </citation>
    <scope>IDENTIFICATION</scope>
    <source>
        <tissue evidence="10">Sperm</tissue>
    </source>
</reference>
<evidence type="ECO:0000313" key="9">
    <source>
        <dbReference type="Proteomes" id="UP001318040"/>
    </source>
</evidence>
<dbReference type="KEGG" id="pmrn:116937493"/>
<dbReference type="Gene3D" id="1.20.90.10">
    <property type="entry name" value="Phospholipase A2 domain"/>
    <property type="match status" value="1"/>
</dbReference>
<dbReference type="SUPFAM" id="SSF48619">
    <property type="entry name" value="Phospholipase A2, PLA2"/>
    <property type="match status" value="1"/>
</dbReference>
<dbReference type="PROSITE" id="PS00118">
    <property type="entry name" value="PA2_HIS"/>
    <property type="match status" value="1"/>
</dbReference>
<dbReference type="GO" id="GO:0006644">
    <property type="term" value="P:phospholipid metabolic process"/>
    <property type="evidence" value="ECO:0007669"/>
    <property type="project" value="InterPro"/>
</dbReference>
<keyword evidence="7" id="KW-0378">Hydrolase</keyword>
<comment type="similarity">
    <text evidence="6">Belongs to the phospholipase A2 family.</text>
</comment>
<dbReference type="GO" id="GO:0047498">
    <property type="term" value="F:calcium-dependent phospholipase A2 activity"/>
    <property type="evidence" value="ECO:0007669"/>
    <property type="project" value="TreeGrafter"/>
</dbReference>
<sequence length="146" mass="16269">MVMYKFRDSQPCGIISTIITTTITTMSRLSPWLSLLGVLGLLSASAPSVNGGRPPLPRSLLQFHQMLLCVMPNSWPLFSFTRYGCYCGLGGSGQPLDELDRCCQTHDECYAETQQLPGYCHPFFRHYDFTCVDHVVTCGEYSVGTQ</sequence>
<evidence type="ECO:0000259" key="8">
    <source>
        <dbReference type="SMART" id="SM00085"/>
    </source>
</evidence>
<feature type="binding site" evidence="4">
    <location>
        <position position="86"/>
    </location>
    <ligand>
        <name>Ca(2+)</name>
        <dbReference type="ChEBI" id="CHEBI:29108"/>
    </ligand>
</feature>
<dbReference type="GO" id="GO:0016042">
    <property type="term" value="P:lipid catabolic process"/>
    <property type="evidence" value="ECO:0007669"/>
    <property type="project" value="InterPro"/>
</dbReference>
<feature type="binding site" evidence="4">
    <location>
        <position position="88"/>
    </location>
    <ligand>
        <name>Ca(2+)</name>
        <dbReference type="ChEBI" id="CHEBI:29108"/>
    </ligand>
</feature>
<dbReference type="GO" id="GO:0050482">
    <property type="term" value="P:arachidonate secretion"/>
    <property type="evidence" value="ECO:0007669"/>
    <property type="project" value="InterPro"/>
</dbReference>
<protein>
    <recommendedName>
        <fullName evidence="7">Phospholipase A2</fullName>
        <ecNumber evidence="7">3.1.1.4</ecNumber>
    </recommendedName>
</protein>
<comment type="catalytic activity">
    <reaction evidence="7">
        <text>a 1,2-diacyl-sn-glycero-3-phosphocholine + H2O = a 1-acyl-sn-glycero-3-phosphocholine + a fatty acid + H(+)</text>
        <dbReference type="Rhea" id="RHEA:15801"/>
        <dbReference type="ChEBI" id="CHEBI:15377"/>
        <dbReference type="ChEBI" id="CHEBI:15378"/>
        <dbReference type="ChEBI" id="CHEBI:28868"/>
        <dbReference type="ChEBI" id="CHEBI:57643"/>
        <dbReference type="ChEBI" id="CHEBI:58168"/>
        <dbReference type="EC" id="3.1.1.4"/>
    </reaction>
</comment>
<feature type="domain" description="Phospholipase A2-like central" evidence="8">
    <location>
        <begin position="59"/>
        <end position="146"/>
    </location>
</feature>
<evidence type="ECO:0000256" key="3">
    <source>
        <dbReference type="ARBA" id="ARBA00023157"/>
    </source>
</evidence>
<keyword evidence="9" id="KW-1185">Reference proteome</keyword>
<evidence type="ECO:0000256" key="7">
    <source>
        <dbReference type="RuleBase" id="RU361236"/>
    </source>
</evidence>
<keyword evidence="2 7" id="KW-0964">Secreted</keyword>
<feature type="binding site" evidence="4">
    <location>
        <position position="107"/>
    </location>
    <ligand>
        <name>Ca(2+)</name>
        <dbReference type="ChEBI" id="CHEBI:29108"/>
    </ligand>
</feature>
<gene>
    <name evidence="10" type="primary">LOC116937493</name>
</gene>
<evidence type="ECO:0000313" key="10">
    <source>
        <dbReference type="RefSeq" id="XP_032800509.1"/>
    </source>
</evidence>
<dbReference type="InterPro" id="IPR016090">
    <property type="entry name" value="PLA2-like_dom"/>
</dbReference>